<feature type="compositionally biased region" description="Polar residues" evidence="1">
    <location>
        <begin position="1"/>
        <end position="13"/>
    </location>
</feature>
<dbReference type="KEGG" id="ccan:109693434"/>
<gene>
    <name evidence="2" type="primary">LOC109693434</name>
</gene>
<feature type="compositionally biased region" description="Low complexity" evidence="1">
    <location>
        <begin position="129"/>
        <end position="145"/>
    </location>
</feature>
<feature type="region of interest" description="Disordered" evidence="1">
    <location>
        <begin position="38"/>
        <end position="107"/>
    </location>
</feature>
<evidence type="ECO:0000256" key="1">
    <source>
        <dbReference type="SAM" id="MobiDB-lite"/>
    </source>
</evidence>
<feature type="compositionally biased region" description="Pro residues" evidence="1">
    <location>
        <begin position="291"/>
        <end position="305"/>
    </location>
</feature>
<feature type="compositionally biased region" description="Low complexity" evidence="1">
    <location>
        <begin position="209"/>
        <end position="230"/>
    </location>
</feature>
<reference evidence="2" key="1">
    <citation type="submission" date="2025-08" db="UniProtKB">
        <authorList>
            <consortium name="RefSeq"/>
        </authorList>
    </citation>
    <scope>IDENTIFICATION</scope>
    <source>
        <tissue evidence="2">Leukocyte</tissue>
    </source>
</reference>
<organism evidence="2">
    <name type="scientific">Castor canadensis</name>
    <name type="common">American beaver</name>
    <dbReference type="NCBI Taxonomy" id="51338"/>
    <lineage>
        <taxon>Eukaryota</taxon>
        <taxon>Metazoa</taxon>
        <taxon>Chordata</taxon>
        <taxon>Craniata</taxon>
        <taxon>Vertebrata</taxon>
        <taxon>Euteleostomi</taxon>
        <taxon>Mammalia</taxon>
        <taxon>Eutheria</taxon>
        <taxon>Euarchontoglires</taxon>
        <taxon>Glires</taxon>
        <taxon>Rodentia</taxon>
        <taxon>Castorimorpha</taxon>
        <taxon>Castoridae</taxon>
        <taxon>Castor</taxon>
    </lineage>
</organism>
<feature type="compositionally biased region" description="Pro residues" evidence="1">
    <location>
        <begin position="183"/>
        <end position="192"/>
    </location>
</feature>
<accession>A0A8B7VGZ1</accession>
<name>A0A8B7VGZ1_CASCN</name>
<feature type="region of interest" description="Disordered" evidence="1">
    <location>
        <begin position="123"/>
        <end position="439"/>
    </location>
</feature>
<feature type="compositionally biased region" description="Basic residues" evidence="1">
    <location>
        <begin position="258"/>
        <end position="268"/>
    </location>
</feature>
<dbReference type="OrthoDB" id="10408325at2759"/>
<feature type="compositionally biased region" description="Pro residues" evidence="1">
    <location>
        <begin position="82"/>
        <end position="92"/>
    </location>
</feature>
<feature type="region of interest" description="Disordered" evidence="1">
    <location>
        <begin position="1"/>
        <end position="24"/>
    </location>
</feature>
<feature type="compositionally biased region" description="Basic and acidic residues" evidence="1">
    <location>
        <begin position="54"/>
        <end position="65"/>
    </location>
</feature>
<evidence type="ECO:0000313" key="2">
    <source>
        <dbReference type="RefSeq" id="XP_020030329.1"/>
    </source>
</evidence>
<feature type="compositionally biased region" description="Basic residues" evidence="1">
    <location>
        <begin position="423"/>
        <end position="439"/>
    </location>
</feature>
<dbReference type="RefSeq" id="XP_020030329.1">
    <property type="nucleotide sequence ID" value="XM_020174740.1"/>
</dbReference>
<proteinExistence type="predicted"/>
<feature type="compositionally biased region" description="Basic residues" evidence="1">
    <location>
        <begin position="383"/>
        <end position="399"/>
    </location>
</feature>
<dbReference type="AlphaFoldDB" id="A0A8B7VGZ1"/>
<protein>
    <submittedName>
        <fullName evidence="2">Uncharacterized protein LOC109693434</fullName>
    </submittedName>
</protein>
<sequence>MTDNPPRENQPQWFSPRPHPPPSLLKQITICAKVPPISSQLLPKHAHGPYPGLRLDRARTRDRRSAGGGRAARRLRLGSHPSFPPPPPPPNPLQRQARPRRLHPGYLQSDIAALQVFDQIRPESPFGSARPARGGPRATRAAGTPQQVILTASPRVAPPRRPGFGVQPLGRGEGVWPVRRVPPGSPEKPPPGQCGERLGEPPPPRGRAGRAAGVAVVPGARPAALGGVLRPSSAALQRPGGQASSLGARTRQSTTVQRRSRCHRRRHSPAPPGLGAQRTHLPSLPASLPRTAPPPQHRPVQPWPSPQGMEGRRRPHASPPPLPAAAEGERRATRAVGVSHSAPAAGARGRGVHWIHPVRAGGGGGERARRGRAPAGGRSGGARSHRPRALARPRAHSRRGLGPALPGAEPPGPAEPNGSARVCRARARRQRQPHRLRAR</sequence>